<reference evidence="2" key="1">
    <citation type="journal article" date="2019" name="Int. J. Syst. Evol. Microbiol.">
        <title>The Global Catalogue of Microorganisms (GCM) 10K type strain sequencing project: providing services to taxonomists for standard genome sequencing and annotation.</title>
        <authorList>
            <consortium name="The Broad Institute Genomics Platform"/>
            <consortium name="The Broad Institute Genome Sequencing Center for Infectious Disease"/>
            <person name="Wu L."/>
            <person name="Ma J."/>
        </authorList>
    </citation>
    <scope>NUCLEOTIDE SEQUENCE [LARGE SCALE GENOMIC DNA]</scope>
    <source>
        <strain evidence="2">JCM 17441</strain>
    </source>
</reference>
<name>A0ABP8DB58_9ACTN</name>
<evidence type="ECO:0000313" key="2">
    <source>
        <dbReference type="Proteomes" id="UP001500620"/>
    </source>
</evidence>
<dbReference type="EMBL" id="BAABAT010000012">
    <property type="protein sequence ID" value="GAA4251719.1"/>
    <property type="molecule type" value="Genomic_DNA"/>
</dbReference>
<dbReference type="RefSeq" id="WP_345129124.1">
    <property type="nucleotide sequence ID" value="NZ_BAABAT010000012.1"/>
</dbReference>
<evidence type="ECO:0000313" key="1">
    <source>
        <dbReference type="EMBL" id="GAA4251719.1"/>
    </source>
</evidence>
<comment type="caution">
    <text evidence="1">The sequence shown here is derived from an EMBL/GenBank/DDBJ whole genome shotgun (WGS) entry which is preliminary data.</text>
</comment>
<keyword evidence="2" id="KW-1185">Reference proteome</keyword>
<accession>A0ABP8DB58</accession>
<proteinExistence type="predicted"/>
<sequence length="170" mass="17972">MSEYGEIETGQEHAGLSEAHEGYGAEQDHQAQYGILEQDHQSYEHEEFENLKHIEYTDAAGNHYEITEYTHYEHTEIEEDHTFMAYGQESGGSAGLGAADGYSLEGDSAGLGAAAGSGFGEAGFGEGGGDESGGFGAATVFHGLESITSRFENFLGSGLNSDNDINDASA</sequence>
<dbReference type="Proteomes" id="UP001500620">
    <property type="component" value="Unassembled WGS sequence"/>
</dbReference>
<protein>
    <submittedName>
        <fullName evidence="1">Uncharacterized protein</fullName>
    </submittedName>
</protein>
<gene>
    <name evidence="1" type="ORF">GCM10022255_045390</name>
</gene>
<organism evidence="1 2">
    <name type="scientific">Dactylosporangium darangshiense</name>
    <dbReference type="NCBI Taxonomy" id="579108"/>
    <lineage>
        <taxon>Bacteria</taxon>
        <taxon>Bacillati</taxon>
        <taxon>Actinomycetota</taxon>
        <taxon>Actinomycetes</taxon>
        <taxon>Micromonosporales</taxon>
        <taxon>Micromonosporaceae</taxon>
        <taxon>Dactylosporangium</taxon>
    </lineage>
</organism>